<comment type="caution">
    <text evidence="3">The sequence shown here is derived from an EMBL/GenBank/DDBJ whole genome shotgun (WGS) entry which is preliminary data.</text>
</comment>
<proteinExistence type="inferred from homology"/>
<dbReference type="FunFam" id="3.40.1180.10:FF:000001">
    <property type="entry name" value="(2E,6E)-farnesyl-diphosphate-specific ditrans,polycis-undecaprenyl-diphosphate synthase"/>
    <property type="match status" value="1"/>
</dbReference>
<dbReference type="PANTHER" id="PTHR10291:SF0">
    <property type="entry name" value="DEHYDRODOLICHYL DIPHOSPHATE SYNTHASE 2"/>
    <property type="match status" value="1"/>
</dbReference>
<feature type="binding site" evidence="2">
    <location>
        <begin position="14"/>
        <end position="17"/>
    </location>
    <ligand>
        <name>substrate</name>
    </ligand>
</feature>
<comment type="cofactor">
    <cofactor evidence="2">
        <name>Mg(2+)</name>
        <dbReference type="ChEBI" id="CHEBI:18420"/>
    </cofactor>
    <text evidence="2">Binds 2 magnesium ions per subunit.</text>
</comment>
<dbReference type="InterPro" id="IPR036424">
    <property type="entry name" value="UPP_synth-like_sf"/>
</dbReference>
<feature type="binding site" evidence="2">
    <location>
        <position position="13"/>
    </location>
    <ligand>
        <name>Mg(2+)</name>
        <dbReference type="ChEBI" id="CHEBI:18420"/>
    </ligand>
</feature>
<comment type="function">
    <text evidence="2">Catalyzes the condensation of isopentenyl diphosphate (IPP) with allylic pyrophosphates generating different type of terpenoids.</text>
</comment>
<name>A0A2H9T1L7_9BACT</name>
<evidence type="ECO:0000256" key="2">
    <source>
        <dbReference type="HAMAP-Rule" id="MF_01139"/>
    </source>
</evidence>
<feature type="binding site" evidence="2">
    <location>
        <position position="30"/>
    </location>
    <ligand>
        <name>substrate</name>
    </ligand>
</feature>
<sequence length="228" mass="26863">MKNVPQHIVLFPDGNRRWAKKHGLPTLKGHFRGKDNLRGFLTWCKNKGVKVITVFGFSTENWNRSRKEIDYLMNLFERYLSEDKEIFQENGVRVRIIGQKKRLPKSLQKVVTEIEGLTKNNKDFYLNLAVSYGGKWDILQAVQKIIKDRISTEKINEELFENYLSTAGLPVPDLVIRAGGEMRLSNFVIWQAAYSELYFSKKLWPEFTEKDLDRALEEYNLRQRRFGR</sequence>
<feature type="binding site" evidence="2">
    <location>
        <position position="64"/>
    </location>
    <ligand>
        <name>substrate</name>
    </ligand>
</feature>
<feature type="binding site" evidence="2">
    <location>
        <position position="196"/>
    </location>
    <ligand>
        <name>Mg(2+)</name>
        <dbReference type="ChEBI" id="CHEBI:18420"/>
    </ligand>
</feature>
<dbReference type="HAMAP" id="MF_01139">
    <property type="entry name" value="ISPT"/>
    <property type="match status" value="1"/>
</dbReference>
<comment type="similarity">
    <text evidence="2">Belongs to the UPP synthase family.</text>
</comment>
<keyword evidence="2" id="KW-0460">Magnesium</keyword>
<dbReference type="Proteomes" id="UP000236946">
    <property type="component" value="Unassembled WGS sequence"/>
</dbReference>
<feature type="binding site" evidence="2">
    <location>
        <begin position="183"/>
        <end position="185"/>
    </location>
    <ligand>
        <name>substrate</name>
    </ligand>
</feature>
<keyword evidence="1 2" id="KW-0808">Transferase</keyword>
<dbReference type="EC" id="2.5.1.-" evidence="2"/>
<dbReference type="GO" id="GO:0016094">
    <property type="term" value="P:polyprenol biosynthetic process"/>
    <property type="evidence" value="ECO:0007669"/>
    <property type="project" value="TreeGrafter"/>
</dbReference>
<keyword evidence="2" id="KW-0479">Metal-binding</keyword>
<feature type="binding site" evidence="2">
    <location>
        <position position="62"/>
    </location>
    <ligand>
        <name>substrate</name>
    </ligand>
</feature>
<feature type="active site" evidence="2">
    <location>
        <position position="13"/>
    </location>
</feature>
<comment type="subunit">
    <text evidence="2">Homodimer.</text>
</comment>
<dbReference type="SUPFAM" id="SSF64005">
    <property type="entry name" value="Undecaprenyl diphosphate synthase"/>
    <property type="match status" value="1"/>
</dbReference>
<dbReference type="GO" id="GO:0045547">
    <property type="term" value="F:ditrans,polycis-polyprenyl diphosphate synthase [(2E,6E)-farnesyl diphosphate specific] activity"/>
    <property type="evidence" value="ECO:0007669"/>
    <property type="project" value="TreeGrafter"/>
</dbReference>
<protein>
    <recommendedName>
        <fullName evidence="2">Isoprenyl transferase</fullName>
        <ecNumber evidence="2">2.5.1.-</ecNumber>
    </recommendedName>
</protein>
<feature type="binding site" evidence="2">
    <location>
        <begin position="58"/>
        <end position="60"/>
    </location>
    <ligand>
        <name>substrate</name>
    </ligand>
</feature>
<dbReference type="InterPro" id="IPR001441">
    <property type="entry name" value="UPP_synth-like"/>
</dbReference>
<gene>
    <name evidence="3" type="primary">uppS</name>
    <name evidence="3" type="ORF">COU98_01180</name>
</gene>
<evidence type="ECO:0000313" key="4">
    <source>
        <dbReference type="Proteomes" id="UP000236946"/>
    </source>
</evidence>
<feature type="active site" description="Proton acceptor" evidence="2">
    <location>
        <position position="61"/>
    </location>
</feature>
<accession>A0A2H9T1L7</accession>
<dbReference type="PANTHER" id="PTHR10291">
    <property type="entry name" value="DEHYDRODOLICHYL DIPHOSPHATE SYNTHASE FAMILY MEMBER"/>
    <property type="match status" value="1"/>
</dbReference>
<dbReference type="AlphaFoldDB" id="A0A2H9T1L7"/>
<reference evidence="4" key="1">
    <citation type="submission" date="2017-09" db="EMBL/GenBank/DDBJ databases">
        <title>Depth-based differentiation of microbial function through sediment-hosted aquifers and enrichment of novel symbionts in the deep terrestrial subsurface.</title>
        <authorList>
            <person name="Probst A.J."/>
            <person name="Ladd B."/>
            <person name="Jarett J.K."/>
            <person name="Geller-Mcgrath D.E."/>
            <person name="Sieber C.M.K."/>
            <person name="Emerson J.B."/>
            <person name="Anantharaman K."/>
            <person name="Thomas B.C."/>
            <person name="Malmstrom R."/>
            <person name="Stieglmeier M."/>
            <person name="Klingl A."/>
            <person name="Woyke T."/>
            <person name="Ryan C.M."/>
            <person name="Banfield J.F."/>
        </authorList>
    </citation>
    <scope>NUCLEOTIDE SEQUENCE [LARGE SCALE GENOMIC DNA]</scope>
</reference>
<dbReference type="Gene3D" id="3.40.1180.10">
    <property type="entry name" value="Decaprenyl diphosphate synthase-like"/>
    <property type="match status" value="1"/>
</dbReference>
<dbReference type="GO" id="GO:0000287">
    <property type="term" value="F:magnesium ion binding"/>
    <property type="evidence" value="ECO:0007669"/>
    <property type="project" value="UniProtKB-UniRule"/>
</dbReference>
<comment type="caution">
    <text evidence="2">Lacks conserved residue(s) required for the propagation of feature annotation.</text>
</comment>
<organism evidence="3 4">
    <name type="scientific">Candidatus Staskawiczbacteria bacterium CG10_big_fil_rev_8_21_14_0_10_38_10</name>
    <dbReference type="NCBI Taxonomy" id="1974891"/>
    <lineage>
        <taxon>Bacteria</taxon>
        <taxon>Candidatus Staskawicziibacteriota</taxon>
    </lineage>
</organism>
<evidence type="ECO:0000256" key="1">
    <source>
        <dbReference type="ARBA" id="ARBA00022679"/>
    </source>
</evidence>
<evidence type="ECO:0000313" key="3">
    <source>
        <dbReference type="EMBL" id="PJE69598.1"/>
    </source>
</evidence>
<feature type="binding site" evidence="2">
    <location>
        <position position="18"/>
    </location>
    <ligand>
        <name>substrate</name>
    </ligand>
</feature>
<dbReference type="NCBIfam" id="TIGR00055">
    <property type="entry name" value="uppS"/>
    <property type="match status" value="1"/>
</dbReference>
<dbReference type="EMBL" id="PFEN01000019">
    <property type="protein sequence ID" value="PJE69598.1"/>
    <property type="molecule type" value="Genomic_DNA"/>
</dbReference>
<dbReference type="Pfam" id="PF01255">
    <property type="entry name" value="Prenyltransf"/>
    <property type="match status" value="1"/>
</dbReference>
<feature type="binding site" evidence="2">
    <location>
        <position position="177"/>
    </location>
    <ligand>
        <name>substrate</name>
    </ligand>
</feature>
<dbReference type="CDD" id="cd00475">
    <property type="entry name" value="Cis_IPPS"/>
    <property type="match status" value="1"/>
</dbReference>